<gene>
    <name evidence="1" type="ORF">C7212DRAFT_287610</name>
</gene>
<dbReference type="OrthoDB" id="4850648at2759"/>
<protein>
    <recommendedName>
        <fullName evidence="3">HNH domain-containing protein</fullName>
    </recommendedName>
</protein>
<dbReference type="PANTHER" id="PTHR37827">
    <property type="entry name" value="TUDOR DOMAIN-CONTAINING PROTEIN"/>
    <property type="match status" value="1"/>
</dbReference>
<dbReference type="Proteomes" id="UP000246991">
    <property type="component" value="Unassembled WGS sequence"/>
</dbReference>
<dbReference type="EMBL" id="PYWC01000149">
    <property type="protein sequence ID" value="PWW71698.1"/>
    <property type="molecule type" value="Genomic_DNA"/>
</dbReference>
<dbReference type="AlphaFoldDB" id="A0A317SBW1"/>
<evidence type="ECO:0000313" key="1">
    <source>
        <dbReference type="EMBL" id="PWW71698.1"/>
    </source>
</evidence>
<proteinExistence type="predicted"/>
<evidence type="ECO:0008006" key="3">
    <source>
        <dbReference type="Google" id="ProtNLM"/>
    </source>
</evidence>
<organism evidence="1 2">
    <name type="scientific">Tuber magnatum</name>
    <name type="common">white Piedmont truffle</name>
    <dbReference type="NCBI Taxonomy" id="42249"/>
    <lineage>
        <taxon>Eukaryota</taxon>
        <taxon>Fungi</taxon>
        <taxon>Dikarya</taxon>
        <taxon>Ascomycota</taxon>
        <taxon>Pezizomycotina</taxon>
        <taxon>Pezizomycetes</taxon>
        <taxon>Pezizales</taxon>
        <taxon>Tuberaceae</taxon>
        <taxon>Tuber</taxon>
    </lineage>
</organism>
<accession>A0A317SBW1</accession>
<name>A0A317SBW1_9PEZI</name>
<keyword evidence="2" id="KW-1185">Reference proteome</keyword>
<dbReference type="InterPro" id="IPR003615">
    <property type="entry name" value="HNH_nuc"/>
</dbReference>
<comment type="caution">
    <text evidence="1">The sequence shown here is derived from an EMBL/GenBank/DDBJ whole genome shotgun (WGS) entry which is preliminary data.</text>
</comment>
<dbReference type="STRING" id="42249.A0A317SBW1"/>
<dbReference type="CDD" id="cd00085">
    <property type="entry name" value="HNHc"/>
    <property type="match status" value="1"/>
</dbReference>
<reference evidence="1 2" key="1">
    <citation type="submission" date="2018-03" db="EMBL/GenBank/DDBJ databases">
        <title>Genomes of Pezizomycetes fungi and the evolution of truffles.</title>
        <authorList>
            <person name="Murat C."/>
            <person name="Payen T."/>
            <person name="Noel B."/>
            <person name="Kuo A."/>
            <person name="Martin F.M."/>
        </authorList>
    </citation>
    <scope>NUCLEOTIDE SEQUENCE [LARGE SCALE GENOMIC DNA]</scope>
    <source>
        <strain evidence="1">091103-1</strain>
    </source>
</reference>
<evidence type="ECO:0000313" key="2">
    <source>
        <dbReference type="Proteomes" id="UP000246991"/>
    </source>
</evidence>
<dbReference type="PANTHER" id="PTHR37827:SF1">
    <property type="entry name" value="HNH DOMAIN-CONTAINING PROTEIN"/>
    <property type="match status" value="1"/>
</dbReference>
<sequence>MEPSNYSLLRESLTLAILQKSTHSPNPATDLEDLSDFLDYLTQELYTFLPPPLQTAAPLSTTTTTTTTTLERLIPPLSTLPLSIAESLINYDIVPDTDDVEKLISRVLLEYIDAACTPPPEWTGTGGKKDTCEICGRAGVGITYHHLIPRSTHAKVLKRNWHPEVMLNSVAWLCRSCHSTVHRCASNEVLAREYYTVALLLEREDIQRWRTYASRQRYRSALKNR</sequence>